<organism evidence="2 3">
    <name type="scientific">Cohnella abietis</name>
    <dbReference type="NCBI Taxonomy" id="2507935"/>
    <lineage>
        <taxon>Bacteria</taxon>
        <taxon>Bacillati</taxon>
        <taxon>Bacillota</taxon>
        <taxon>Bacilli</taxon>
        <taxon>Bacillales</taxon>
        <taxon>Paenibacillaceae</taxon>
        <taxon>Cohnella</taxon>
    </lineage>
</organism>
<dbReference type="EMBL" id="AP019400">
    <property type="protein sequence ID" value="BBI35788.1"/>
    <property type="molecule type" value="Genomic_DNA"/>
</dbReference>
<keyword evidence="3" id="KW-1185">Reference proteome</keyword>
<feature type="transmembrane region" description="Helical" evidence="1">
    <location>
        <begin position="148"/>
        <end position="168"/>
    </location>
</feature>
<feature type="transmembrane region" description="Helical" evidence="1">
    <location>
        <begin position="372"/>
        <end position="390"/>
    </location>
</feature>
<evidence type="ECO:0000313" key="3">
    <source>
        <dbReference type="Proteomes" id="UP000289856"/>
    </source>
</evidence>
<reference evidence="2 3" key="1">
    <citation type="submission" date="2019-01" db="EMBL/GenBank/DDBJ databases">
        <title>Complete genome sequence of Cohnella hallensis HS21 isolated from Korean fir (Abies koreana) rhizospheric soil.</title>
        <authorList>
            <person name="Jiang L."/>
            <person name="Kang S.W."/>
            <person name="Kim S."/>
            <person name="Jung J."/>
            <person name="Kim C.Y."/>
            <person name="Kim D.H."/>
            <person name="Kim S.W."/>
            <person name="Lee J."/>
        </authorList>
    </citation>
    <scope>NUCLEOTIDE SEQUENCE [LARGE SCALE GENOMIC DNA]</scope>
    <source>
        <strain evidence="2 3">HS21</strain>
    </source>
</reference>
<feature type="transmembrane region" description="Helical" evidence="1">
    <location>
        <begin position="180"/>
        <end position="201"/>
    </location>
</feature>
<dbReference type="KEGG" id="cohn:KCTCHS21_51870"/>
<feature type="transmembrane region" description="Helical" evidence="1">
    <location>
        <begin position="207"/>
        <end position="225"/>
    </location>
</feature>
<feature type="transmembrane region" description="Helical" evidence="1">
    <location>
        <begin position="71"/>
        <end position="94"/>
    </location>
</feature>
<feature type="transmembrane region" description="Helical" evidence="1">
    <location>
        <begin position="115"/>
        <end position="136"/>
    </location>
</feature>
<feature type="transmembrane region" description="Helical" evidence="1">
    <location>
        <begin position="38"/>
        <end position="59"/>
    </location>
</feature>
<feature type="transmembrane region" description="Helical" evidence="1">
    <location>
        <begin position="306"/>
        <end position="332"/>
    </location>
</feature>
<evidence type="ECO:0000313" key="2">
    <source>
        <dbReference type="EMBL" id="BBI35788.1"/>
    </source>
</evidence>
<dbReference type="AlphaFoldDB" id="A0A3T1DCV2"/>
<proteinExistence type="predicted"/>
<dbReference type="RefSeq" id="WP_130614750.1">
    <property type="nucleotide sequence ID" value="NZ_AP019400.1"/>
</dbReference>
<dbReference type="InterPro" id="IPR010288">
    <property type="entry name" value="EcsB_ABC"/>
</dbReference>
<accession>A0A3T1DCV2</accession>
<evidence type="ECO:0000256" key="1">
    <source>
        <dbReference type="SAM" id="Phobius"/>
    </source>
</evidence>
<keyword evidence="1" id="KW-1133">Transmembrane helix</keyword>
<dbReference type="OrthoDB" id="2448479at2"/>
<keyword evidence="1" id="KW-0472">Membrane</keyword>
<gene>
    <name evidence="2" type="ORF">KCTCHS21_51870</name>
</gene>
<protein>
    <submittedName>
        <fullName evidence="2">ABC transporter permease</fullName>
    </submittedName>
</protein>
<keyword evidence="1" id="KW-0812">Transmembrane</keyword>
<dbReference type="Proteomes" id="UP000289856">
    <property type="component" value="Chromosome"/>
</dbReference>
<dbReference type="Pfam" id="PF05975">
    <property type="entry name" value="EcsB"/>
    <property type="match status" value="1"/>
</dbReference>
<name>A0A3T1DCV2_9BACL</name>
<sequence length="431" mass="50258">MSEPRIDVFNAARFKPVPLFLERMSSYWISIWRCWRTVLDWTVWLYIFIPVLFILGGMYRDLIINPPEWLYDIPISVFLTPLGLLQLVGSYRTFAEPGDGLFLHRYNRWIRGMTVSGFVYSFVTRILISSAYIALISPLLLHVLGLSISYLIYLVIYCVTSGFVWMMLKDRYKQKWRGWLQVLALLFVRLVYMTVFVWLAVKGEHDYVILVIPSVIFLLVALWQMRIRLRMKGTLLHEINVENEAYIASVGWILRDTMEKKPVPKRRGPILFKRSQPFVKHRNDTYRLLDSWFKSVLRRMDLMKPLMYLTGLGAIAVGSTPIALAIILWLVLPFLLLGLLQRQWLQWLTEPYIALFGWRDDILEQASRKAKFWSGLPTVTIWAILIGVRIGLEFGGIGWIATVILPAIGFFWLKGVNEIVSSFGALRRKKE</sequence>
<dbReference type="GO" id="GO:0016020">
    <property type="term" value="C:membrane"/>
    <property type="evidence" value="ECO:0007669"/>
    <property type="project" value="InterPro"/>
</dbReference>